<dbReference type="GO" id="GO:0003735">
    <property type="term" value="F:structural constituent of ribosome"/>
    <property type="evidence" value="ECO:0007669"/>
    <property type="project" value="InterPro"/>
</dbReference>
<dbReference type="GO" id="GO:0006412">
    <property type="term" value="P:translation"/>
    <property type="evidence" value="ECO:0007669"/>
    <property type="project" value="InterPro"/>
</dbReference>
<keyword evidence="2" id="KW-0689">Ribosomal protein</keyword>
<dbReference type="CDD" id="cd00513">
    <property type="entry name" value="Ribosomal_L32_L32e"/>
    <property type="match status" value="1"/>
</dbReference>
<evidence type="ECO:0000313" key="5">
    <source>
        <dbReference type="Ensembl" id="ENSSSCP00015017371.1"/>
    </source>
</evidence>
<dbReference type="InterPro" id="IPR036351">
    <property type="entry name" value="Ribosomal_eL32_sf"/>
</dbReference>
<dbReference type="PANTHER" id="PTHR23413">
    <property type="entry name" value="60S RIBOSOMAL PROTEIN L32 AND DNA-DIRECTED RNA POLYMERASE II, SUBUNIT N"/>
    <property type="match status" value="1"/>
</dbReference>
<dbReference type="Ensembl" id="ENSSSCT00015043934.1">
    <property type="protein sequence ID" value="ENSSSCP00015017371.1"/>
    <property type="gene ID" value="ENSSSCG00015033205.1"/>
</dbReference>
<comment type="similarity">
    <text evidence="1">Belongs to the eukaryotic ribosomal protein eL32 family.</text>
</comment>
<dbReference type="Pfam" id="PF01655">
    <property type="entry name" value="Ribosomal_L32e"/>
    <property type="match status" value="1"/>
</dbReference>
<dbReference type="GO" id="GO:0005840">
    <property type="term" value="C:ribosome"/>
    <property type="evidence" value="ECO:0007669"/>
    <property type="project" value="UniProtKB-KW"/>
</dbReference>
<dbReference type="SUPFAM" id="SSF52042">
    <property type="entry name" value="Ribosomal protein L32e"/>
    <property type="match status" value="1"/>
</dbReference>
<evidence type="ECO:0000256" key="1">
    <source>
        <dbReference type="ARBA" id="ARBA00008431"/>
    </source>
</evidence>
<keyword evidence="3" id="KW-0687">Ribonucleoprotein</keyword>
<dbReference type="SMART" id="SM01393">
    <property type="entry name" value="Ribosomal_L32e"/>
    <property type="match status" value="1"/>
</dbReference>
<dbReference type="Proteomes" id="UP000694726">
    <property type="component" value="Unplaced"/>
</dbReference>
<protein>
    <recommendedName>
        <fullName evidence="4">60S ribosomal protein L32</fullName>
    </recommendedName>
</protein>
<dbReference type="InterPro" id="IPR001515">
    <property type="entry name" value="Ribosomal_eL32"/>
</dbReference>
<sequence length="141" mass="16418">MEVAAISLPGIMAALRPLLKPKTVKKRTKKFIWHQSDRYAKIKWNWWKPRGINNRVHRRFKGQILMPNTGYGSNKKTKHMLPSGFQKFLVYNVMELEVLLMCNKSYCAEIVHNVSSKNCKAIVERAAQLAIRLKQINKKKP</sequence>
<accession>A0A8D0NDW5</accession>
<name>A0A8D0NDW5_PIG</name>
<dbReference type="GO" id="GO:1990904">
    <property type="term" value="C:ribonucleoprotein complex"/>
    <property type="evidence" value="ECO:0007669"/>
    <property type="project" value="UniProtKB-KW"/>
</dbReference>
<dbReference type="AlphaFoldDB" id="A0A8D0NDW5"/>
<proteinExistence type="inferred from homology"/>
<organism evidence="5 6">
    <name type="scientific">Sus scrofa</name>
    <name type="common">Pig</name>
    <dbReference type="NCBI Taxonomy" id="9823"/>
    <lineage>
        <taxon>Eukaryota</taxon>
        <taxon>Metazoa</taxon>
        <taxon>Chordata</taxon>
        <taxon>Craniata</taxon>
        <taxon>Vertebrata</taxon>
        <taxon>Euteleostomi</taxon>
        <taxon>Mammalia</taxon>
        <taxon>Eutheria</taxon>
        <taxon>Laurasiatheria</taxon>
        <taxon>Artiodactyla</taxon>
        <taxon>Suina</taxon>
        <taxon>Suidae</taxon>
        <taxon>Sus</taxon>
    </lineage>
</organism>
<reference evidence="5" key="1">
    <citation type="submission" date="2025-08" db="UniProtKB">
        <authorList>
            <consortium name="Ensembl"/>
        </authorList>
    </citation>
    <scope>IDENTIFICATION</scope>
</reference>
<dbReference type="PANTHER" id="PTHR23413:SF1">
    <property type="entry name" value="RIBOSOMAL PROTEIN L32"/>
    <property type="match status" value="1"/>
</dbReference>
<evidence type="ECO:0000256" key="4">
    <source>
        <dbReference type="ARBA" id="ARBA00035335"/>
    </source>
</evidence>
<evidence type="ECO:0000256" key="3">
    <source>
        <dbReference type="ARBA" id="ARBA00023274"/>
    </source>
</evidence>
<evidence type="ECO:0000313" key="6">
    <source>
        <dbReference type="Proteomes" id="UP000694726"/>
    </source>
</evidence>
<evidence type="ECO:0000256" key="2">
    <source>
        <dbReference type="ARBA" id="ARBA00022980"/>
    </source>
</evidence>